<dbReference type="OrthoDB" id="2647594at2759"/>
<dbReference type="VEuPathDB" id="FungiDB:RhiirFUN_022471"/>
<reference evidence="1" key="1">
    <citation type="submission" date="2020-05" db="EMBL/GenBank/DDBJ databases">
        <authorList>
            <person name="Rincon C."/>
            <person name="Sanders R I."/>
            <person name="Robbins C."/>
            <person name="Chaturvedi A."/>
        </authorList>
    </citation>
    <scope>NUCLEOTIDE SEQUENCE</scope>
    <source>
        <strain evidence="1">CHB12</strain>
    </source>
</reference>
<gene>
    <name evidence="1" type="ORF">CHRIB12_LOCUS10432</name>
</gene>
<sequence length="169" mass="18777">MIIAQWIFLDNLRDSLHNEHQATFDVVIIGGGIAGSCTAIRLAQLFNSAASTWRKILVIHERTTNTGTFKVGESLPGEAKHILSSLGVFEAVDNDAIQGKHNYCYGNSSAWGSDELHDMSTIINAYENDDGEKYWKVSISNNKLTIHGSILMQVLHSKRFTGLRAFLLR</sequence>
<dbReference type="Pfam" id="PF04820">
    <property type="entry name" value="Trp_halogenase"/>
    <property type="match status" value="1"/>
</dbReference>
<dbReference type="PANTHER" id="PTHR43747">
    <property type="entry name" value="FAD-BINDING PROTEIN"/>
    <property type="match status" value="1"/>
</dbReference>
<dbReference type="AlphaFoldDB" id="A0A916E9Q6"/>
<evidence type="ECO:0000313" key="1">
    <source>
        <dbReference type="EMBL" id="CAB5365452.1"/>
    </source>
</evidence>
<dbReference type="InterPro" id="IPR006905">
    <property type="entry name" value="Flavin_halogenase"/>
</dbReference>
<dbReference type="PANTHER" id="PTHR43747:SF1">
    <property type="entry name" value="SLR1998 PROTEIN"/>
    <property type="match status" value="1"/>
</dbReference>
<organism evidence="1 2">
    <name type="scientific">Rhizophagus irregularis</name>
    <dbReference type="NCBI Taxonomy" id="588596"/>
    <lineage>
        <taxon>Eukaryota</taxon>
        <taxon>Fungi</taxon>
        <taxon>Fungi incertae sedis</taxon>
        <taxon>Mucoromycota</taxon>
        <taxon>Glomeromycotina</taxon>
        <taxon>Glomeromycetes</taxon>
        <taxon>Glomerales</taxon>
        <taxon>Glomeraceae</taxon>
        <taxon>Rhizophagus</taxon>
    </lineage>
</organism>
<accession>A0A916E9Q6</accession>
<name>A0A916E9Q6_9GLOM</name>
<protein>
    <submittedName>
        <fullName evidence="1">Uncharacterized protein</fullName>
    </submittedName>
</protein>
<dbReference type="GO" id="GO:0004497">
    <property type="term" value="F:monooxygenase activity"/>
    <property type="evidence" value="ECO:0007669"/>
    <property type="project" value="InterPro"/>
</dbReference>
<proteinExistence type="predicted"/>
<dbReference type="Proteomes" id="UP000684084">
    <property type="component" value="Unassembled WGS sequence"/>
</dbReference>
<dbReference type="EMBL" id="CAGKOT010000021">
    <property type="protein sequence ID" value="CAB5365452.1"/>
    <property type="molecule type" value="Genomic_DNA"/>
</dbReference>
<evidence type="ECO:0000313" key="2">
    <source>
        <dbReference type="Proteomes" id="UP000684084"/>
    </source>
</evidence>
<comment type="caution">
    <text evidence="1">The sequence shown here is derived from an EMBL/GenBank/DDBJ whole genome shotgun (WGS) entry which is preliminary data.</text>
</comment>
<dbReference type="InterPro" id="IPR050816">
    <property type="entry name" value="Flavin-dep_Halogenase_NPB"/>
</dbReference>